<comment type="caution">
    <text evidence="9">The sequence shown here is derived from an EMBL/GenBank/DDBJ whole genome shotgun (WGS) entry which is preliminary data.</text>
</comment>
<dbReference type="Gene3D" id="2.60.40.10">
    <property type="entry name" value="Immunoglobulins"/>
    <property type="match status" value="1"/>
</dbReference>
<dbReference type="Pfam" id="PF16403">
    <property type="entry name" value="Bact_surface_Ig-like"/>
    <property type="match status" value="1"/>
</dbReference>
<dbReference type="PANTHER" id="PTHR45867:SF3">
    <property type="entry name" value="ACID PHOSPHATASE TYPE 7"/>
    <property type="match status" value="1"/>
</dbReference>
<feature type="transmembrane region" description="Helical" evidence="6">
    <location>
        <begin position="930"/>
        <end position="951"/>
    </location>
</feature>
<gene>
    <name evidence="9" type="ORF">CJ198_09210</name>
</gene>
<keyword evidence="6" id="KW-0472">Membrane</keyword>
<evidence type="ECO:0000256" key="5">
    <source>
        <dbReference type="SAM" id="MobiDB-lite"/>
    </source>
</evidence>
<dbReference type="InterPro" id="IPR004843">
    <property type="entry name" value="Calcineurin-like_PHP"/>
</dbReference>
<evidence type="ECO:0000313" key="9">
    <source>
        <dbReference type="EMBL" id="PMB97978.1"/>
    </source>
</evidence>
<feature type="compositionally biased region" description="Acidic residues" evidence="5">
    <location>
        <begin position="744"/>
        <end position="774"/>
    </location>
</feature>
<reference evidence="9 10" key="1">
    <citation type="submission" date="2017-09" db="EMBL/GenBank/DDBJ databases">
        <title>Bacterial strain isolated from the female urinary microbiota.</title>
        <authorList>
            <person name="Thomas-White K."/>
            <person name="Kumar N."/>
            <person name="Forster S."/>
            <person name="Putonti C."/>
            <person name="Lawley T."/>
            <person name="Wolfe A.J."/>
        </authorList>
    </citation>
    <scope>NUCLEOTIDE SEQUENCE [LARGE SCALE GENOMIC DNA]</scope>
    <source>
        <strain evidence="9 10">UMB0680</strain>
    </source>
</reference>
<keyword evidence="6" id="KW-1133">Transmembrane helix</keyword>
<keyword evidence="4" id="KW-0572">Peptidoglycan-anchor</keyword>
<evidence type="ECO:0000256" key="6">
    <source>
        <dbReference type="SAM" id="Phobius"/>
    </source>
</evidence>
<dbReference type="AlphaFoldDB" id="A0A2N6PH16"/>
<dbReference type="InterPro" id="IPR019931">
    <property type="entry name" value="LPXTG_anchor"/>
</dbReference>
<feature type="compositionally biased region" description="Acidic residues" evidence="5">
    <location>
        <begin position="878"/>
        <end position="890"/>
    </location>
</feature>
<dbReference type="InterPro" id="IPR032179">
    <property type="entry name" value="Cry22Aa_Ig-like"/>
</dbReference>
<keyword evidence="10" id="KW-1185">Reference proteome</keyword>
<evidence type="ECO:0000256" key="4">
    <source>
        <dbReference type="ARBA" id="ARBA00023088"/>
    </source>
</evidence>
<dbReference type="Gene3D" id="3.60.21.10">
    <property type="match status" value="1"/>
</dbReference>
<organism evidence="9 10">
    <name type="scientific">Brevibacterium luteolum</name>
    <dbReference type="NCBI Taxonomy" id="199591"/>
    <lineage>
        <taxon>Bacteria</taxon>
        <taxon>Bacillati</taxon>
        <taxon>Actinomycetota</taxon>
        <taxon>Actinomycetes</taxon>
        <taxon>Micrococcales</taxon>
        <taxon>Brevibacteriaceae</taxon>
        <taxon>Brevibacterium</taxon>
    </lineage>
</organism>
<name>A0A2N6PH16_9MICO</name>
<dbReference type="InterPro" id="IPR008963">
    <property type="entry name" value="Purple_acid_Pase-like_N"/>
</dbReference>
<proteinExistence type="predicted"/>
<evidence type="ECO:0000256" key="3">
    <source>
        <dbReference type="ARBA" id="ARBA00022729"/>
    </source>
</evidence>
<dbReference type="SUPFAM" id="SSF56300">
    <property type="entry name" value="Metallo-dependent phosphatases"/>
    <property type="match status" value="1"/>
</dbReference>
<dbReference type="Proteomes" id="UP000235703">
    <property type="component" value="Unassembled WGS sequence"/>
</dbReference>
<dbReference type="InterPro" id="IPR015914">
    <property type="entry name" value="PAPs_N"/>
</dbReference>
<dbReference type="PROSITE" id="PS50847">
    <property type="entry name" value="GRAM_POS_ANCHORING"/>
    <property type="match status" value="1"/>
</dbReference>
<dbReference type="NCBIfam" id="TIGR01167">
    <property type="entry name" value="LPXTG_anchor"/>
    <property type="match status" value="1"/>
</dbReference>
<dbReference type="OrthoDB" id="9804511at2"/>
<dbReference type="InterPro" id="IPR013783">
    <property type="entry name" value="Ig-like_fold"/>
</dbReference>
<accession>A0A2N6PH16</accession>
<feature type="signal peptide" evidence="7">
    <location>
        <begin position="1"/>
        <end position="28"/>
    </location>
</feature>
<evidence type="ECO:0000256" key="1">
    <source>
        <dbReference type="ARBA" id="ARBA00022512"/>
    </source>
</evidence>
<dbReference type="InterPro" id="IPR029052">
    <property type="entry name" value="Metallo-depent_PP-like"/>
</dbReference>
<evidence type="ECO:0000256" key="7">
    <source>
        <dbReference type="SAM" id="SignalP"/>
    </source>
</evidence>
<keyword evidence="1" id="KW-0134">Cell wall</keyword>
<evidence type="ECO:0000259" key="8">
    <source>
        <dbReference type="PROSITE" id="PS50847"/>
    </source>
</evidence>
<feature type="compositionally biased region" description="Basic and acidic residues" evidence="5">
    <location>
        <begin position="891"/>
        <end position="924"/>
    </location>
</feature>
<dbReference type="SUPFAM" id="SSF49363">
    <property type="entry name" value="Purple acid phosphatase, N-terminal domain"/>
    <property type="match status" value="1"/>
</dbReference>
<keyword evidence="6" id="KW-0812">Transmembrane</keyword>
<dbReference type="PANTHER" id="PTHR45867">
    <property type="entry name" value="PURPLE ACID PHOSPHATASE"/>
    <property type="match status" value="1"/>
</dbReference>
<protein>
    <recommendedName>
        <fullName evidence="8">Gram-positive cocci surface proteins LPxTG domain-containing protein</fullName>
    </recommendedName>
</protein>
<feature type="region of interest" description="Disordered" evidence="5">
    <location>
        <begin position="875"/>
        <end position="929"/>
    </location>
</feature>
<dbReference type="GO" id="GO:0046872">
    <property type="term" value="F:metal ion binding"/>
    <property type="evidence" value="ECO:0007669"/>
    <property type="project" value="InterPro"/>
</dbReference>
<sequence>MRDMIRLTTLRAACGGLLSLALASAGVAATAVPSAAAPDTELITSGTTEWRYLDDGTDPADGLPGRTDWTAADFDDTAWQTAAGSFGALRGEKKALSGGHTPDNLLTQYKDGTVENHEAFFFRTTIDVDAADLEGDKQLTGSVLYDDAAAVFVNGEKIAGFDDGGIDYPADGEGRNLVYGGSNSSAPKTGRIDVDADVLTAGENTIAVQLHQGRATSSDIYLDVADLSLSAPEEKPVHHSLLLGIGSDPSERYISWFTTSGVDESVQFAPGEHTEMPADAQSVAPVTRGTSAVAGEEYVHATLTGLKPGTYSYRVGSEAGGWTDIEQFRVYENTLEHEFTFMGDAQIGASGNVEKDRAGWQATLDAANEMYPNAQFMYSAGDQVQTYAGDAGEYRAYLDPKQMRTQASAQTLGNHDYNRTKIQELYGQHFHQPNMWGGDPSKGTYWFKYNGVLHLNISTEDRGRYDDYRAYLEQIIADLEQIIAEQSHDTHWTVLTFHRSIFSSGATHSQSLTTKGLREGIAPIVKDLDIDLVLAGHDHSYTRTHLMDGTTPVLPEGDGAGAAAEYAATPDTNPDDGHDIVHPKDGQVIYITANSSSGSKYYELVPDGLVPWKYTNSQNYTPQFTNVDVKECSITSTTMTHTGDQVDKVELVKDKSAPTITHPGDTTVRLGADFDPMAGVEVSDACSDVTVSDITVTGEVDTSTPGDYELSYTVTDSSGNEAKATRTITVAAGDDPTEKPTDDPTGEPTDDPTDPSDDPSEPSEDPTDPSDDPTDSVRELTVTPETITAADFVKDGAVEIVARGCTSGSTATVTVEPEGSGVTAFTDTATADETGAAAFAIYGENAETPEAYVGSYDVTVRCEGGDDLTGRFTVVAADDGDDDGSDDDGRDDNGKDDDGQGGGDRDGDGERDDHDRDSDGRELPRTGSDIGWALAAGGGLVALGAGAFALARRRTNLS</sequence>
<dbReference type="EMBL" id="PNFZ01000004">
    <property type="protein sequence ID" value="PMB97978.1"/>
    <property type="molecule type" value="Genomic_DNA"/>
</dbReference>
<feature type="chain" id="PRO_5039465049" description="Gram-positive cocci surface proteins LPxTG domain-containing protein" evidence="7">
    <location>
        <begin position="29"/>
        <end position="958"/>
    </location>
</feature>
<keyword evidence="3 7" id="KW-0732">Signal</keyword>
<evidence type="ECO:0000313" key="10">
    <source>
        <dbReference type="Proteomes" id="UP000235703"/>
    </source>
</evidence>
<dbReference type="Pfam" id="PF16656">
    <property type="entry name" value="Pur_ac_phosph_N"/>
    <property type="match status" value="1"/>
</dbReference>
<feature type="region of interest" description="Disordered" evidence="5">
    <location>
        <begin position="698"/>
        <end position="777"/>
    </location>
</feature>
<keyword evidence="2" id="KW-0964">Secreted</keyword>
<dbReference type="GO" id="GO:0003993">
    <property type="term" value="F:acid phosphatase activity"/>
    <property type="evidence" value="ECO:0007669"/>
    <property type="project" value="InterPro"/>
</dbReference>
<dbReference type="Pfam" id="PF00149">
    <property type="entry name" value="Metallophos"/>
    <property type="match status" value="1"/>
</dbReference>
<dbReference type="GO" id="GO:0005975">
    <property type="term" value="P:carbohydrate metabolic process"/>
    <property type="evidence" value="ECO:0007669"/>
    <property type="project" value="UniProtKB-ARBA"/>
</dbReference>
<feature type="domain" description="Gram-positive cocci surface proteins LPxTG" evidence="8">
    <location>
        <begin position="923"/>
        <end position="958"/>
    </location>
</feature>
<evidence type="ECO:0000256" key="2">
    <source>
        <dbReference type="ARBA" id="ARBA00022525"/>
    </source>
</evidence>
<dbReference type="Gene3D" id="2.60.120.260">
    <property type="entry name" value="Galactose-binding domain-like"/>
    <property type="match status" value="1"/>
</dbReference>